<evidence type="ECO:0000313" key="12">
    <source>
        <dbReference type="Proteomes" id="UP000266389"/>
    </source>
</evidence>
<accession>A0A395LWS4</accession>
<dbReference type="FunFam" id="3.40.50.2300:FF:000001">
    <property type="entry name" value="DNA-binding response regulator PhoB"/>
    <property type="match status" value="1"/>
</dbReference>
<keyword evidence="5" id="KW-0805">Transcription regulation</keyword>
<dbReference type="Pfam" id="PF00158">
    <property type="entry name" value="Sigma54_activat"/>
    <property type="match status" value="1"/>
</dbReference>
<dbReference type="CDD" id="cd00009">
    <property type="entry name" value="AAA"/>
    <property type="match status" value="1"/>
</dbReference>
<dbReference type="FunFam" id="3.40.50.300:FF:000006">
    <property type="entry name" value="DNA-binding transcriptional regulator NtrC"/>
    <property type="match status" value="1"/>
</dbReference>
<evidence type="ECO:0000259" key="9">
    <source>
        <dbReference type="PROSITE" id="PS50045"/>
    </source>
</evidence>
<dbReference type="Pfam" id="PF02954">
    <property type="entry name" value="HTH_8"/>
    <property type="match status" value="1"/>
</dbReference>
<dbReference type="SMART" id="SM00448">
    <property type="entry name" value="REC"/>
    <property type="match status" value="1"/>
</dbReference>
<dbReference type="PROSITE" id="PS50110">
    <property type="entry name" value="RESPONSE_REGULATORY"/>
    <property type="match status" value="1"/>
</dbReference>
<gene>
    <name evidence="11" type="ORF">D0433_12560</name>
</gene>
<dbReference type="SMART" id="SM00382">
    <property type="entry name" value="AAA"/>
    <property type="match status" value="1"/>
</dbReference>
<dbReference type="GO" id="GO:0000160">
    <property type="term" value="P:phosphorelay signal transduction system"/>
    <property type="evidence" value="ECO:0007669"/>
    <property type="project" value="UniProtKB-KW"/>
</dbReference>
<keyword evidence="4" id="KW-0902">Two-component regulatory system</keyword>
<dbReference type="AlphaFoldDB" id="A0A395LWS4"/>
<dbReference type="PROSITE" id="PS00675">
    <property type="entry name" value="SIGMA54_INTERACT_1"/>
    <property type="match status" value="1"/>
</dbReference>
<dbReference type="InterPro" id="IPR003593">
    <property type="entry name" value="AAA+_ATPase"/>
</dbReference>
<evidence type="ECO:0000256" key="2">
    <source>
        <dbReference type="ARBA" id="ARBA00022741"/>
    </source>
</evidence>
<sequence>MTSILVVDDEYSVAEFVKEVLTEEGYHVEVSHNGREALSVVKKFSPDIVILDFMMPDMNGLQVLAELKAFDESIQVLMLTAYNSVPTAIEAIRQGAADYILKPFDLETLKLAVAKLVEKISLKHQVRYLQETFARRAIKSEFVLCPSPQMSKVYELASQVAQTNNTTVLILGESGVGKEHVAQFIHLQSARKSKPFVELNCAAIPDNLLESELFGHEPGAFTDARSKKIGLLEYADGGTLFLDEIGDMPLTMQAKVLKVMETKSFRRVGGLKEIKTDVRIIAATNKDLALAIEKGQFREDLYYRLQVFPIVIPPLRERAEDITHLASFFLNLFSQTMRKRLTFSDSALKALLSYKWKGNVRELKNVVERAAIITPSDGIIQPEHLGLAIDVETPTASTASTSPPAHEGLPAGETYADTVSAIKFPDNFSLKAHLECIEREYILAALAQTRGNQLRAAKLLGIERHVLRYQMKRLGIEAKSDVQN</sequence>
<proteinExistence type="predicted"/>
<feature type="modified residue" description="4-aspartylphosphate" evidence="8">
    <location>
        <position position="52"/>
    </location>
</feature>
<dbReference type="GO" id="GO:0006355">
    <property type="term" value="P:regulation of DNA-templated transcription"/>
    <property type="evidence" value="ECO:0007669"/>
    <property type="project" value="InterPro"/>
</dbReference>
<dbReference type="GO" id="GO:0005524">
    <property type="term" value="F:ATP binding"/>
    <property type="evidence" value="ECO:0007669"/>
    <property type="project" value="UniProtKB-KW"/>
</dbReference>
<keyword evidence="7" id="KW-0804">Transcription</keyword>
<dbReference type="InterPro" id="IPR025943">
    <property type="entry name" value="Sigma_54_int_dom_ATP-bd_2"/>
</dbReference>
<evidence type="ECO:0000256" key="7">
    <source>
        <dbReference type="ARBA" id="ARBA00023163"/>
    </source>
</evidence>
<dbReference type="InterPro" id="IPR027417">
    <property type="entry name" value="P-loop_NTPase"/>
</dbReference>
<dbReference type="SUPFAM" id="SSF46689">
    <property type="entry name" value="Homeodomain-like"/>
    <property type="match status" value="1"/>
</dbReference>
<evidence type="ECO:0000256" key="3">
    <source>
        <dbReference type="ARBA" id="ARBA00022840"/>
    </source>
</evidence>
<name>A0A395LWS4_9BACT</name>
<dbReference type="GO" id="GO:0043565">
    <property type="term" value="F:sequence-specific DNA binding"/>
    <property type="evidence" value="ECO:0007669"/>
    <property type="project" value="InterPro"/>
</dbReference>
<evidence type="ECO:0000256" key="4">
    <source>
        <dbReference type="ARBA" id="ARBA00023012"/>
    </source>
</evidence>
<keyword evidence="6" id="KW-0238">DNA-binding</keyword>
<evidence type="ECO:0000256" key="6">
    <source>
        <dbReference type="ARBA" id="ARBA00023125"/>
    </source>
</evidence>
<organism evidence="11 12">
    <name type="scientific">Candidatus Thermochlorobacter aerophilus</name>
    <dbReference type="NCBI Taxonomy" id="1868324"/>
    <lineage>
        <taxon>Bacteria</taxon>
        <taxon>Pseudomonadati</taxon>
        <taxon>Chlorobiota</taxon>
        <taxon>Chlorobiia</taxon>
        <taxon>Chlorobiales</taxon>
        <taxon>Candidatus Thermochlorobacteriaceae</taxon>
        <taxon>Candidatus Thermochlorobacter</taxon>
    </lineage>
</organism>
<comment type="caution">
    <text evidence="11">The sequence shown here is derived from an EMBL/GenBank/DDBJ whole genome shotgun (WGS) entry which is preliminary data.</text>
</comment>
<dbReference type="InterPro" id="IPR002197">
    <property type="entry name" value="HTH_Fis"/>
</dbReference>
<dbReference type="SUPFAM" id="SSF52540">
    <property type="entry name" value="P-loop containing nucleoside triphosphate hydrolases"/>
    <property type="match status" value="1"/>
</dbReference>
<evidence type="ECO:0000256" key="1">
    <source>
        <dbReference type="ARBA" id="ARBA00022553"/>
    </source>
</evidence>
<dbReference type="Gene3D" id="3.40.50.300">
    <property type="entry name" value="P-loop containing nucleotide triphosphate hydrolases"/>
    <property type="match status" value="1"/>
</dbReference>
<dbReference type="Proteomes" id="UP000266389">
    <property type="component" value="Unassembled WGS sequence"/>
</dbReference>
<protein>
    <submittedName>
        <fullName evidence="11">Sigma-54-dependent Fis family transcriptional regulator</fullName>
    </submittedName>
</protein>
<keyword evidence="2" id="KW-0547">Nucleotide-binding</keyword>
<dbReference type="SUPFAM" id="SSF52172">
    <property type="entry name" value="CheY-like"/>
    <property type="match status" value="1"/>
</dbReference>
<dbReference type="Gene3D" id="1.10.8.60">
    <property type="match status" value="1"/>
</dbReference>
<dbReference type="PROSITE" id="PS00676">
    <property type="entry name" value="SIGMA54_INTERACT_2"/>
    <property type="match status" value="1"/>
</dbReference>
<dbReference type="PRINTS" id="PR01590">
    <property type="entry name" value="HTHFIS"/>
</dbReference>
<dbReference type="CDD" id="cd17574">
    <property type="entry name" value="REC_OmpR"/>
    <property type="match status" value="1"/>
</dbReference>
<evidence type="ECO:0000256" key="5">
    <source>
        <dbReference type="ARBA" id="ARBA00023015"/>
    </source>
</evidence>
<dbReference type="Gene3D" id="1.10.10.60">
    <property type="entry name" value="Homeodomain-like"/>
    <property type="match status" value="1"/>
</dbReference>
<reference evidence="11 12" key="1">
    <citation type="journal article" date="2011" name="ISME J.">
        <title>Community ecology of hot spring cyanobacterial mats: predominant populations and their functional potential.</title>
        <authorList>
            <person name="Klatt C.G."/>
            <person name="Wood J.M."/>
            <person name="Rusch D.B."/>
            <person name="Bateson M.M."/>
            <person name="Hamamura N."/>
            <person name="Heidelberg J.F."/>
            <person name="Grossman A.R."/>
            <person name="Bhaya D."/>
            <person name="Cohan F.M."/>
            <person name="Kuhl M."/>
            <person name="Bryant D.A."/>
            <person name="Ward D.M."/>
        </authorList>
    </citation>
    <scope>NUCLEOTIDE SEQUENCE [LARGE SCALE GENOMIC DNA]</scope>
    <source>
        <strain evidence="11">OS</strain>
    </source>
</reference>
<dbReference type="EMBL" id="PHFL01000070">
    <property type="protein sequence ID" value="RFM23097.1"/>
    <property type="molecule type" value="Genomic_DNA"/>
</dbReference>
<dbReference type="PROSITE" id="PS50045">
    <property type="entry name" value="SIGMA54_INTERACT_4"/>
    <property type="match status" value="1"/>
</dbReference>
<keyword evidence="3" id="KW-0067">ATP-binding</keyword>
<evidence type="ECO:0000313" key="11">
    <source>
        <dbReference type="EMBL" id="RFM23097.1"/>
    </source>
</evidence>
<dbReference type="Pfam" id="PF00072">
    <property type="entry name" value="Response_reg"/>
    <property type="match status" value="1"/>
</dbReference>
<dbReference type="InterPro" id="IPR025662">
    <property type="entry name" value="Sigma_54_int_dom_ATP-bd_1"/>
</dbReference>
<dbReference type="InterPro" id="IPR011006">
    <property type="entry name" value="CheY-like_superfamily"/>
</dbReference>
<feature type="domain" description="Sigma-54 factor interaction" evidence="9">
    <location>
        <begin position="143"/>
        <end position="372"/>
    </location>
</feature>
<dbReference type="InterPro" id="IPR058031">
    <property type="entry name" value="AAA_lid_NorR"/>
</dbReference>
<dbReference type="InterPro" id="IPR009057">
    <property type="entry name" value="Homeodomain-like_sf"/>
</dbReference>
<dbReference type="InterPro" id="IPR001789">
    <property type="entry name" value="Sig_transdc_resp-reg_receiver"/>
</dbReference>
<keyword evidence="1 8" id="KW-0597">Phosphoprotein</keyword>
<dbReference type="PANTHER" id="PTHR32071">
    <property type="entry name" value="TRANSCRIPTIONAL REGULATORY PROTEIN"/>
    <property type="match status" value="1"/>
</dbReference>
<evidence type="ECO:0000259" key="10">
    <source>
        <dbReference type="PROSITE" id="PS50110"/>
    </source>
</evidence>
<dbReference type="InterPro" id="IPR002078">
    <property type="entry name" value="Sigma_54_int"/>
</dbReference>
<dbReference type="PANTHER" id="PTHR32071:SF113">
    <property type="entry name" value="ALGINATE BIOSYNTHESIS TRANSCRIPTIONAL REGULATORY PROTEIN ALGB"/>
    <property type="match status" value="1"/>
</dbReference>
<feature type="domain" description="Response regulatory" evidence="10">
    <location>
        <begin position="3"/>
        <end position="117"/>
    </location>
</feature>
<dbReference type="Pfam" id="PF25601">
    <property type="entry name" value="AAA_lid_14"/>
    <property type="match status" value="1"/>
</dbReference>
<dbReference type="Gene3D" id="3.40.50.2300">
    <property type="match status" value="1"/>
</dbReference>
<evidence type="ECO:0000256" key="8">
    <source>
        <dbReference type="PROSITE-ProRule" id="PRU00169"/>
    </source>
</evidence>